<evidence type="ECO:0000256" key="9">
    <source>
        <dbReference type="ARBA" id="ARBA00023049"/>
    </source>
</evidence>
<evidence type="ECO:0000256" key="6">
    <source>
        <dbReference type="ARBA" id="ARBA00022790"/>
    </source>
</evidence>
<name>A0A8H3BA37_9AGAM</name>
<dbReference type="PROSITE" id="PS50102">
    <property type="entry name" value="RRM"/>
    <property type="match status" value="1"/>
</dbReference>
<dbReference type="Pfam" id="PF18323">
    <property type="entry name" value="CSN5_C"/>
    <property type="match status" value="1"/>
</dbReference>
<evidence type="ECO:0000256" key="7">
    <source>
        <dbReference type="ARBA" id="ARBA00022801"/>
    </source>
</evidence>
<keyword evidence="5" id="KW-0479">Metal-binding</keyword>
<dbReference type="GO" id="GO:0008180">
    <property type="term" value="C:COP9 signalosome"/>
    <property type="evidence" value="ECO:0007669"/>
    <property type="project" value="UniProtKB-KW"/>
</dbReference>
<feature type="compositionally biased region" description="Polar residues" evidence="12">
    <location>
        <begin position="821"/>
        <end position="840"/>
    </location>
</feature>
<feature type="region of interest" description="Disordered" evidence="12">
    <location>
        <begin position="781"/>
        <end position="840"/>
    </location>
</feature>
<evidence type="ECO:0000256" key="1">
    <source>
        <dbReference type="ARBA" id="ARBA00006008"/>
    </source>
</evidence>
<reference evidence="15" key="1">
    <citation type="submission" date="2021-01" db="EMBL/GenBank/DDBJ databases">
        <authorList>
            <person name="Kaushik A."/>
        </authorList>
    </citation>
    <scope>NUCLEOTIDE SEQUENCE</scope>
    <source>
        <strain evidence="15">AG3-T5</strain>
    </source>
</reference>
<dbReference type="Gene3D" id="3.40.140.10">
    <property type="entry name" value="Cytidine Deaminase, domain 2"/>
    <property type="match status" value="1"/>
</dbReference>
<dbReference type="SUPFAM" id="SSF102712">
    <property type="entry name" value="JAB1/MPN domain"/>
    <property type="match status" value="1"/>
</dbReference>
<dbReference type="InterPro" id="IPR012677">
    <property type="entry name" value="Nucleotide-bd_a/b_plait_sf"/>
</dbReference>
<sequence length="893" mass="96512">MQADADTALKSFSLANDVREVDAADEMLVYDKAEAVRIDKEAPWKKDPHYFKKVHISVIALIKMVIHARSGGIYEIMGMMQGKVRAADRSLVVMDSFALPVQGTETRVNAANEANEYMVAFKEGSERAGRLENAIGWYHSHPGYGCWLSGIDVDTQSTNQQWQDPFVAVVIDPNRTISAGKVDIGAFRTFPPDYKPSTTEVTEYQSIPLSKIEDFGVHANSYYPLEVEVFKSKLDNELLGRLWNKYWVNTLSQSPLISNRAYAVSQLTDLGAKLAKAQGSLNQRGAAANTALAGIPEDVLGGRKGKAKSGEEEKVREESALNKVVKDSTKIAREAQHGLIAQVLKDIVFGLQLIQRQHLQRMQQATPSRSLLSPSTMNPWRLSVGAPAHGSVGTFADLAANSTLPNAATLVQRVGGRTDPLFNPQNTSNVYINGLPTFFSTSQLYDLCSEFGPITSVRTFDRLNTPEPSTYGFVLFADIESARRCIVALRQYSDLHPSFAKTQKIPQPSTDAQLSDAYDKRMERLSMFDSSNRFLAANTPQSVAARAAPMTPSIPSEADDLAWRARVASAPVVLNGARSKFMNGRSPLETVLEDPIVPPEAQADVFVQGLPLQLQRPELDALFAPHKILDDRVCQVPGVGGMPDSISGVMRLQSMSAAREIQSRLHGLRLSGWAYDLKVMVIENHNEEDNDNVFEVQPRRAAAAAPAAAGQWSGIGLGVPPIRSASQAFPGRRISSMPTGSSTGIGTMASIHAPRSEQGVPARKSSAIDIRAPAPIYTTGIGAVGSERSSPIGSTRHAVPPPPLQLDPAFSPRSPAGSGSDGSMSPVSPALTFTSSGRTPTMATIATPRHDDECKHLRGEGIKETGLDLKLGREEDGDGEVTARAVGLAGLDE</sequence>
<dbReference type="InterPro" id="IPR040961">
    <property type="entry name" value="CSN5_C"/>
</dbReference>
<dbReference type="GO" id="GO:0000338">
    <property type="term" value="P:protein deneddylation"/>
    <property type="evidence" value="ECO:0007669"/>
    <property type="project" value="UniProtKB-ARBA"/>
</dbReference>
<comment type="subunit">
    <text evidence="2">Component of the COP9 signalosome (CSN) complex.</text>
</comment>
<comment type="function">
    <text evidence="10">Catalytic Component of the COP9 signalosome (CSN) complex that acts as an regulator of the ubiquitin (Ubl) conjugation pathway by mediating the deneddylation of the cullin subunit of SCF-type E3 ubiquitin-protein ligase complexes.</text>
</comment>
<evidence type="ECO:0000256" key="5">
    <source>
        <dbReference type="ARBA" id="ARBA00022723"/>
    </source>
</evidence>
<dbReference type="GO" id="GO:0003723">
    <property type="term" value="F:RNA binding"/>
    <property type="evidence" value="ECO:0007669"/>
    <property type="project" value="UniProtKB-UniRule"/>
</dbReference>
<dbReference type="Pfam" id="PF01398">
    <property type="entry name" value="JAB"/>
    <property type="match status" value="1"/>
</dbReference>
<dbReference type="FunFam" id="3.40.140.10:FF:000003">
    <property type="entry name" value="COP9 signalosome complex subunit 5"/>
    <property type="match status" value="1"/>
</dbReference>
<dbReference type="PANTHER" id="PTHR10410">
    <property type="entry name" value="EUKARYOTIC TRANSLATION INITIATION FACTOR 3 -RELATED"/>
    <property type="match status" value="1"/>
</dbReference>
<evidence type="ECO:0000313" key="15">
    <source>
        <dbReference type="EMBL" id="CAE6452027.1"/>
    </source>
</evidence>
<keyword evidence="11" id="KW-0694">RNA-binding</keyword>
<organism evidence="15 16">
    <name type="scientific">Rhizoctonia solani</name>
    <dbReference type="NCBI Taxonomy" id="456999"/>
    <lineage>
        <taxon>Eukaryota</taxon>
        <taxon>Fungi</taxon>
        <taxon>Dikarya</taxon>
        <taxon>Basidiomycota</taxon>
        <taxon>Agaricomycotina</taxon>
        <taxon>Agaricomycetes</taxon>
        <taxon>Cantharellales</taxon>
        <taxon>Ceratobasidiaceae</taxon>
        <taxon>Rhizoctonia</taxon>
    </lineage>
</organism>
<dbReference type="InterPro" id="IPR037518">
    <property type="entry name" value="MPN"/>
</dbReference>
<comment type="caution">
    <text evidence="15">The sequence shown here is derived from an EMBL/GenBank/DDBJ whole genome shotgun (WGS) entry which is preliminary data.</text>
</comment>
<dbReference type="GO" id="GO:0008237">
    <property type="term" value="F:metallopeptidase activity"/>
    <property type="evidence" value="ECO:0007669"/>
    <property type="project" value="UniProtKB-KW"/>
</dbReference>
<proteinExistence type="inferred from homology"/>
<evidence type="ECO:0000259" key="13">
    <source>
        <dbReference type="PROSITE" id="PS50102"/>
    </source>
</evidence>
<dbReference type="Gene3D" id="3.30.70.330">
    <property type="match status" value="1"/>
</dbReference>
<evidence type="ECO:0000256" key="8">
    <source>
        <dbReference type="ARBA" id="ARBA00022833"/>
    </source>
</evidence>
<evidence type="ECO:0000313" key="16">
    <source>
        <dbReference type="Proteomes" id="UP000663841"/>
    </source>
</evidence>
<keyword evidence="4" id="KW-0645">Protease</keyword>
<accession>A0A8H3BA37</accession>
<gene>
    <name evidence="15" type="ORF">RDB_LOCUS129432</name>
</gene>
<dbReference type="PROSITE" id="PS50249">
    <property type="entry name" value="MPN"/>
    <property type="match status" value="1"/>
</dbReference>
<evidence type="ECO:0000256" key="10">
    <source>
        <dbReference type="ARBA" id="ARBA00058010"/>
    </source>
</evidence>
<comment type="similarity">
    <text evidence="1">Belongs to the peptidase M67A family. CSN5 subfamily.</text>
</comment>
<dbReference type="SMART" id="SM00360">
    <property type="entry name" value="RRM"/>
    <property type="match status" value="1"/>
</dbReference>
<dbReference type="InterPro" id="IPR000555">
    <property type="entry name" value="JAMM/MPN+_dom"/>
</dbReference>
<dbReference type="InterPro" id="IPR050242">
    <property type="entry name" value="JAMM_MPN+_peptidase_M67A"/>
</dbReference>
<evidence type="ECO:0000256" key="2">
    <source>
        <dbReference type="ARBA" id="ARBA00011098"/>
    </source>
</evidence>
<evidence type="ECO:0000256" key="11">
    <source>
        <dbReference type="PROSITE-ProRule" id="PRU00176"/>
    </source>
</evidence>
<feature type="domain" description="RRM" evidence="13">
    <location>
        <begin position="428"/>
        <end position="502"/>
    </location>
</feature>
<dbReference type="SUPFAM" id="SSF54928">
    <property type="entry name" value="RNA-binding domain, RBD"/>
    <property type="match status" value="1"/>
</dbReference>
<evidence type="ECO:0000256" key="4">
    <source>
        <dbReference type="ARBA" id="ARBA00022670"/>
    </source>
</evidence>
<keyword evidence="7" id="KW-0378">Hydrolase</keyword>
<keyword evidence="8" id="KW-0862">Zinc</keyword>
<dbReference type="InterPro" id="IPR000504">
    <property type="entry name" value="RRM_dom"/>
</dbReference>
<dbReference type="SMART" id="SM00232">
    <property type="entry name" value="JAB_MPN"/>
    <property type="match status" value="1"/>
</dbReference>
<dbReference type="GO" id="GO:0006508">
    <property type="term" value="P:proteolysis"/>
    <property type="evidence" value="ECO:0007669"/>
    <property type="project" value="UniProtKB-KW"/>
</dbReference>
<dbReference type="EMBL" id="CAJMWW010000158">
    <property type="protein sequence ID" value="CAE6452027.1"/>
    <property type="molecule type" value="Genomic_DNA"/>
</dbReference>
<feature type="domain" description="MPN" evidence="14">
    <location>
        <begin position="54"/>
        <end position="193"/>
    </location>
</feature>
<keyword evidence="9" id="KW-0482">Metalloprotease</keyword>
<dbReference type="CDD" id="cd08069">
    <property type="entry name" value="MPN_RPN11_CSN5"/>
    <property type="match status" value="1"/>
</dbReference>
<evidence type="ECO:0000256" key="3">
    <source>
        <dbReference type="ARBA" id="ARBA00014880"/>
    </source>
</evidence>
<keyword evidence="6" id="KW-0736">Signalosome</keyword>
<dbReference type="Pfam" id="PF00076">
    <property type="entry name" value="RRM_1"/>
    <property type="match status" value="1"/>
</dbReference>
<dbReference type="InterPro" id="IPR035979">
    <property type="entry name" value="RBD_domain_sf"/>
</dbReference>
<protein>
    <recommendedName>
        <fullName evidence="3">COP9 signalosome complex subunit 5</fullName>
    </recommendedName>
</protein>
<dbReference type="Proteomes" id="UP000663841">
    <property type="component" value="Unassembled WGS sequence"/>
</dbReference>
<dbReference type="AlphaFoldDB" id="A0A8H3BA37"/>
<evidence type="ECO:0000256" key="12">
    <source>
        <dbReference type="SAM" id="MobiDB-lite"/>
    </source>
</evidence>
<dbReference type="GO" id="GO:0046872">
    <property type="term" value="F:metal ion binding"/>
    <property type="evidence" value="ECO:0007669"/>
    <property type="project" value="UniProtKB-KW"/>
</dbReference>
<evidence type="ECO:0000259" key="14">
    <source>
        <dbReference type="PROSITE" id="PS50249"/>
    </source>
</evidence>